<organism evidence="1 2">
    <name type="scientific">Trichostrongylus colubriformis</name>
    <name type="common">Black scour worm</name>
    <dbReference type="NCBI Taxonomy" id="6319"/>
    <lineage>
        <taxon>Eukaryota</taxon>
        <taxon>Metazoa</taxon>
        <taxon>Ecdysozoa</taxon>
        <taxon>Nematoda</taxon>
        <taxon>Chromadorea</taxon>
        <taxon>Rhabditida</taxon>
        <taxon>Rhabditina</taxon>
        <taxon>Rhabditomorpha</taxon>
        <taxon>Strongyloidea</taxon>
        <taxon>Trichostrongylidae</taxon>
        <taxon>Trichostrongylus</taxon>
    </lineage>
</organism>
<evidence type="ECO:0000313" key="1">
    <source>
        <dbReference type="EMBL" id="KAK5975293.1"/>
    </source>
</evidence>
<protein>
    <submittedName>
        <fullName evidence="1">MG2 domain-containing protein</fullName>
    </submittedName>
</protein>
<dbReference type="EMBL" id="WIXE01013209">
    <property type="protein sequence ID" value="KAK5975293.1"/>
    <property type="molecule type" value="Genomic_DNA"/>
</dbReference>
<dbReference type="AlphaFoldDB" id="A0AAN8G2J1"/>
<gene>
    <name evidence="1" type="ORF">GCK32_013439</name>
</gene>
<feature type="non-terminal residue" evidence="1">
    <location>
        <position position="137"/>
    </location>
</feature>
<name>A0AAN8G2J1_TRICO</name>
<reference evidence="1 2" key="1">
    <citation type="submission" date="2019-10" db="EMBL/GenBank/DDBJ databases">
        <title>Assembly and Annotation for the nematode Trichostrongylus colubriformis.</title>
        <authorList>
            <person name="Martin J."/>
        </authorList>
    </citation>
    <scope>NUCLEOTIDE SEQUENCE [LARGE SCALE GENOMIC DNA]</scope>
    <source>
        <strain evidence="1">G859</strain>
        <tissue evidence="1">Whole worm</tissue>
    </source>
</reference>
<keyword evidence="2" id="KW-1185">Reference proteome</keyword>
<feature type="non-terminal residue" evidence="1">
    <location>
        <position position="1"/>
    </location>
</feature>
<proteinExistence type="predicted"/>
<sequence length="137" mass="15072">APFVILPPFFQINAVNTVVITPAKIKHENADIHIVITGFNESSTSTIFNQKLRAKKTGAPHAVTFHLTDPIKKAKVSINIQGHEKFEHEVRVRPNVLVIHIHTDKPTYAPGEAVSIRALPLTHDGGIFDGTIEFALV</sequence>
<dbReference type="Proteomes" id="UP001331761">
    <property type="component" value="Unassembled WGS sequence"/>
</dbReference>
<evidence type="ECO:0000313" key="2">
    <source>
        <dbReference type="Proteomes" id="UP001331761"/>
    </source>
</evidence>
<comment type="caution">
    <text evidence="1">The sequence shown here is derived from an EMBL/GenBank/DDBJ whole genome shotgun (WGS) entry which is preliminary data.</text>
</comment>
<accession>A0AAN8G2J1</accession>